<proteinExistence type="predicted"/>
<keyword evidence="2" id="KW-1185">Reference proteome</keyword>
<dbReference type="InterPro" id="IPR021109">
    <property type="entry name" value="Peptidase_aspartic_dom_sf"/>
</dbReference>
<name>A0ABW3CWA1_9FLAO</name>
<keyword evidence="1" id="KW-0378">Hydrolase</keyword>
<dbReference type="GO" id="GO:0006508">
    <property type="term" value="P:proteolysis"/>
    <property type="evidence" value="ECO:0007669"/>
    <property type="project" value="UniProtKB-KW"/>
</dbReference>
<dbReference type="Proteomes" id="UP001596978">
    <property type="component" value="Unassembled WGS sequence"/>
</dbReference>
<protein>
    <submittedName>
        <fullName evidence="1">TIGR02281 family clan AA aspartic protease</fullName>
    </submittedName>
</protein>
<dbReference type="RefSeq" id="WP_386403499.1">
    <property type="nucleotide sequence ID" value="NZ_JBHTJH010000003.1"/>
</dbReference>
<sequence length="121" mass="12951">MIAEINDIKGRFILDTGASGTCVGIGAAKKFGLHLNAKDSTIKAAGAGGVGLETMIAKGNSIHIGTWKRKRFDIILFDMIHVNTALVEHNATPVDGIIGADILRKAKAVIDYDKSCLYLKR</sequence>
<dbReference type="Gene3D" id="2.40.70.10">
    <property type="entry name" value="Acid Proteases"/>
    <property type="match status" value="1"/>
</dbReference>
<dbReference type="Pfam" id="PF13650">
    <property type="entry name" value="Asp_protease_2"/>
    <property type="match status" value="1"/>
</dbReference>
<dbReference type="InterPro" id="IPR034122">
    <property type="entry name" value="Retropepsin-like_bacterial"/>
</dbReference>
<dbReference type="EMBL" id="JBHTJH010000003">
    <property type="protein sequence ID" value="MFD0861107.1"/>
    <property type="molecule type" value="Genomic_DNA"/>
</dbReference>
<accession>A0ABW3CWA1</accession>
<dbReference type="SUPFAM" id="SSF50630">
    <property type="entry name" value="Acid proteases"/>
    <property type="match status" value="1"/>
</dbReference>
<reference evidence="2" key="1">
    <citation type="journal article" date="2019" name="Int. J. Syst. Evol. Microbiol.">
        <title>The Global Catalogue of Microorganisms (GCM) 10K type strain sequencing project: providing services to taxonomists for standard genome sequencing and annotation.</title>
        <authorList>
            <consortium name="The Broad Institute Genomics Platform"/>
            <consortium name="The Broad Institute Genome Sequencing Center for Infectious Disease"/>
            <person name="Wu L."/>
            <person name="Ma J."/>
        </authorList>
    </citation>
    <scope>NUCLEOTIDE SEQUENCE [LARGE SCALE GENOMIC DNA]</scope>
    <source>
        <strain evidence="2">CCUG 62952</strain>
    </source>
</reference>
<dbReference type="GO" id="GO:0008233">
    <property type="term" value="F:peptidase activity"/>
    <property type="evidence" value="ECO:0007669"/>
    <property type="project" value="UniProtKB-KW"/>
</dbReference>
<organism evidence="1 2">
    <name type="scientific">Sungkyunkwania multivorans</name>
    <dbReference type="NCBI Taxonomy" id="1173618"/>
    <lineage>
        <taxon>Bacteria</taxon>
        <taxon>Pseudomonadati</taxon>
        <taxon>Bacteroidota</taxon>
        <taxon>Flavobacteriia</taxon>
        <taxon>Flavobacteriales</taxon>
        <taxon>Flavobacteriaceae</taxon>
        <taxon>Sungkyunkwania</taxon>
    </lineage>
</organism>
<keyword evidence="1" id="KW-0645">Protease</keyword>
<evidence type="ECO:0000313" key="1">
    <source>
        <dbReference type="EMBL" id="MFD0861107.1"/>
    </source>
</evidence>
<comment type="caution">
    <text evidence="1">The sequence shown here is derived from an EMBL/GenBank/DDBJ whole genome shotgun (WGS) entry which is preliminary data.</text>
</comment>
<gene>
    <name evidence="1" type="ORF">ACFQ1M_02715</name>
</gene>
<evidence type="ECO:0000313" key="2">
    <source>
        <dbReference type="Proteomes" id="UP001596978"/>
    </source>
</evidence>
<dbReference type="CDD" id="cd05483">
    <property type="entry name" value="retropepsin_like_bacteria"/>
    <property type="match status" value="1"/>
</dbReference>